<dbReference type="Gene3D" id="3.90.280.10">
    <property type="entry name" value="PEBP-like"/>
    <property type="match status" value="1"/>
</dbReference>
<accession>A0ABM0K771</accession>
<dbReference type="Proteomes" id="UP000694888">
    <property type="component" value="Unplaced"/>
</dbReference>
<keyword evidence="1" id="KW-1185">Reference proteome</keyword>
<proteinExistence type="predicted"/>
<reference evidence="2" key="1">
    <citation type="submission" date="2025-08" db="UniProtKB">
        <authorList>
            <consortium name="RefSeq"/>
        </authorList>
    </citation>
    <scope>IDENTIFICATION</scope>
</reference>
<evidence type="ECO:0000313" key="1">
    <source>
        <dbReference type="Proteomes" id="UP000694888"/>
    </source>
</evidence>
<gene>
    <name evidence="2" type="primary">LOC101855679</name>
</gene>
<name>A0ABM0K771_APLCA</name>
<organism evidence="1 2">
    <name type="scientific">Aplysia californica</name>
    <name type="common">California sea hare</name>
    <dbReference type="NCBI Taxonomy" id="6500"/>
    <lineage>
        <taxon>Eukaryota</taxon>
        <taxon>Metazoa</taxon>
        <taxon>Spiralia</taxon>
        <taxon>Lophotrochozoa</taxon>
        <taxon>Mollusca</taxon>
        <taxon>Gastropoda</taxon>
        <taxon>Heterobranchia</taxon>
        <taxon>Euthyneura</taxon>
        <taxon>Tectipleura</taxon>
        <taxon>Aplysiida</taxon>
        <taxon>Aplysioidea</taxon>
        <taxon>Aplysiidae</taxon>
        <taxon>Aplysia</taxon>
    </lineage>
</organism>
<dbReference type="SUPFAM" id="SSF49777">
    <property type="entry name" value="PEBP-like"/>
    <property type="match status" value="1"/>
</dbReference>
<dbReference type="GeneID" id="101855679"/>
<dbReference type="InterPro" id="IPR036610">
    <property type="entry name" value="PEBP-like_sf"/>
</dbReference>
<dbReference type="RefSeq" id="XP_005110360.1">
    <property type="nucleotide sequence ID" value="XM_005110303.3"/>
</dbReference>
<evidence type="ECO:0000313" key="2">
    <source>
        <dbReference type="RefSeq" id="XP_005110360.1"/>
    </source>
</evidence>
<protein>
    <submittedName>
        <fullName evidence="2">Uncharacterized protein LOC101855679</fullName>
    </submittedName>
</protein>
<sequence>MLLSTVYPSGIWHTLLLLDITDAIRNVSDPDVVVHWQVMNVRRSYPAQRGDVVHEYLPPVPRKAEDTRTFLLLVLRQSSRVDARAVWLYTGGQCSMGTEHRCKFDFAAFQKHLNFRIAGLAYFHSRQDAFARSVMFRGLERTNSTQDAAQVCAGVPGYADPCPSPCPV</sequence>